<accession>A0A2H0TFB2</accession>
<evidence type="ECO:0000256" key="6">
    <source>
        <dbReference type="PIRSR" id="PIRSR016262-1"/>
    </source>
</evidence>
<evidence type="ECO:0000256" key="2">
    <source>
        <dbReference type="ARBA" id="ARBA00022679"/>
    </source>
</evidence>
<evidence type="ECO:0000313" key="8">
    <source>
        <dbReference type="EMBL" id="PIR70232.1"/>
    </source>
</evidence>
<evidence type="ECO:0000259" key="7">
    <source>
        <dbReference type="PROSITE" id="PS51733"/>
    </source>
</evidence>
<comment type="pathway">
    <text evidence="1 5">Protein modification; protein lipoylation via endogenous pathway; protein N(6)-(lipoyl)lysine from octanoyl-[acyl-carrier-protein]: step 1/2.</text>
</comment>
<dbReference type="InterPro" id="IPR000544">
    <property type="entry name" value="Octanoyltransferase"/>
</dbReference>
<evidence type="ECO:0000256" key="5">
    <source>
        <dbReference type="PIRNR" id="PIRNR016262"/>
    </source>
</evidence>
<dbReference type="InterPro" id="IPR004143">
    <property type="entry name" value="BPL_LPL_catalytic"/>
</dbReference>
<feature type="active site" description="Acyl-thioester intermediate" evidence="6">
    <location>
        <position position="194"/>
    </location>
</feature>
<organism evidence="8 9">
    <name type="scientific">Candidatus Niyogibacteria bacterium CG10_big_fil_rev_8_21_14_0_10_42_19</name>
    <dbReference type="NCBI Taxonomy" id="1974725"/>
    <lineage>
        <taxon>Bacteria</taxon>
        <taxon>Candidatus Niyogiibacteriota</taxon>
    </lineage>
</organism>
<comment type="caution">
    <text evidence="8">The sequence shown here is derived from an EMBL/GenBank/DDBJ whole genome shotgun (WGS) entry which is preliminary data.</text>
</comment>
<evidence type="ECO:0000256" key="1">
    <source>
        <dbReference type="ARBA" id="ARBA00004821"/>
    </source>
</evidence>
<feature type="domain" description="BPL/LPL catalytic" evidence="7">
    <location>
        <begin position="41"/>
        <end position="231"/>
    </location>
</feature>
<dbReference type="EC" id="2.3.1.181" evidence="5"/>
<dbReference type="GO" id="GO:0033819">
    <property type="term" value="F:lipoyl(octanoyl) transferase activity"/>
    <property type="evidence" value="ECO:0007669"/>
    <property type="project" value="UniProtKB-EC"/>
</dbReference>
<evidence type="ECO:0000256" key="4">
    <source>
        <dbReference type="ARBA" id="ARBA00024732"/>
    </source>
</evidence>
<dbReference type="UniPathway" id="UPA00538">
    <property type="reaction ID" value="UER00592"/>
</dbReference>
<dbReference type="Proteomes" id="UP000229383">
    <property type="component" value="Unassembled WGS sequence"/>
</dbReference>
<evidence type="ECO:0000256" key="3">
    <source>
        <dbReference type="ARBA" id="ARBA00023315"/>
    </source>
</evidence>
<sequence>MKKEGGRVIMNIKIDYLDIGEVSFPEFLAIQSKLVEERKNELIPDTIVIGQFQACYSIGGTVKNIGDDFKSKTLLSQKNGHWHYNDIPIFLASRGGRTTYHDEQQFNIIPIFRLDDLSPSWLIDTIAKISINMLAGLGFKAERKLYDNKFSGISLNNLYVGNIGVLIKLFSVSCFGISLNMNADLNNFNAIYPCGFRDPGVIVGNIMPKNDLSSKKEQIIETLKKECSLIKKNKSPIF</sequence>
<dbReference type="Pfam" id="PF21948">
    <property type="entry name" value="LplA-B_cat"/>
    <property type="match status" value="1"/>
</dbReference>
<dbReference type="EMBL" id="PFCN01000031">
    <property type="protein sequence ID" value="PIR70232.1"/>
    <property type="molecule type" value="Genomic_DNA"/>
</dbReference>
<keyword evidence="2 5" id="KW-0808">Transferase</keyword>
<gene>
    <name evidence="8" type="ORF">COU46_02570</name>
</gene>
<dbReference type="PANTHER" id="PTHR10993:SF7">
    <property type="entry name" value="LIPOYLTRANSFERASE 2, MITOCHONDRIAL-RELATED"/>
    <property type="match status" value="1"/>
</dbReference>
<comment type="similarity">
    <text evidence="5">Belongs to the LipB family.</text>
</comment>
<dbReference type="PROSITE" id="PS51733">
    <property type="entry name" value="BPL_LPL_CATALYTIC"/>
    <property type="match status" value="1"/>
</dbReference>
<reference evidence="9" key="1">
    <citation type="submission" date="2017-09" db="EMBL/GenBank/DDBJ databases">
        <title>Depth-based differentiation of microbial function through sediment-hosted aquifers and enrichment of novel symbionts in the deep terrestrial subsurface.</title>
        <authorList>
            <person name="Probst A.J."/>
            <person name="Ladd B."/>
            <person name="Jarett J.K."/>
            <person name="Geller-Mcgrath D.E."/>
            <person name="Sieber C.M.K."/>
            <person name="Emerson J.B."/>
            <person name="Anantharaman K."/>
            <person name="Thomas B.C."/>
            <person name="Malmstrom R."/>
            <person name="Stieglmeier M."/>
            <person name="Klingl A."/>
            <person name="Woyke T."/>
            <person name="Ryan C.M."/>
            <person name="Banfield J.F."/>
        </authorList>
    </citation>
    <scope>NUCLEOTIDE SEQUENCE [LARGE SCALE GENOMIC DNA]</scope>
</reference>
<name>A0A2H0TFB2_9BACT</name>
<protein>
    <recommendedName>
        <fullName evidence="5">Octanoyltransferase</fullName>
        <ecNumber evidence="5">2.3.1.181</ecNumber>
    </recommendedName>
</protein>
<proteinExistence type="inferred from homology"/>
<evidence type="ECO:0000313" key="9">
    <source>
        <dbReference type="Proteomes" id="UP000229383"/>
    </source>
</evidence>
<comment type="function">
    <text evidence="4 5">Catalyzes the transfer of endogenously produced octanoic acid from octanoyl-acyl-carrier-protein onto the lipoyl domains of lipoate-dependent enzymes. Lipoyl-ACP can also act as a substrate although octanoyl-ACP is likely to be the physiological substrate.</text>
</comment>
<dbReference type="InterPro" id="IPR045864">
    <property type="entry name" value="aa-tRNA-synth_II/BPL/LPL"/>
</dbReference>
<dbReference type="PIRSF" id="PIRSF016262">
    <property type="entry name" value="LPLase"/>
    <property type="match status" value="1"/>
</dbReference>
<dbReference type="Gene3D" id="3.30.930.10">
    <property type="entry name" value="Bira Bifunctional Protein, Domain 2"/>
    <property type="match status" value="1"/>
</dbReference>
<dbReference type="AlphaFoldDB" id="A0A2H0TFB2"/>
<keyword evidence="3 5" id="KW-0012">Acyltransferase</keyword>
<dbReference type="GO" id="GO:0009249">
    <property type="term" value="P:protein lipoylation"/>
    <property type="evidence" value="ECO:0007669"/>
    <property type="project" value="InterPro"/>
</dbReference>
<dbReference type="PANTHER" id="PTHR10993">
    <property type="entry name" value="OCTANOYLTRANSFERASE"/>
    <property type="match status" value="1"/>
</dbReference>
<comment type="catalytic activity">
    <reaction evidence="5">
        <text>octanoyl-[ACP] + L-lysyl-[protein] = N(6)-octanoyl-L-lysyl-[protein] + holo-[ACP] + H(+)</text>
        <dbReference type="Rhea" id="RHEA:17665"/>
        <dbReference type="Rhea" id="RHEA-COMP:9636"/>
        <dbReference type="Rhea" id="RHEA-COMP:9685"/>
        <dbReference type="Rhea" id="RHEA-COMP:9752"/>
        <dbReference type="Rhea" id="RHEA-COMP:9928"/>
        <dbReference type="ChEBI" id="CHEBI:15378"/>
        <dbReference type="ChEBI" id="CHEBI:29969"/>
        <dbReference type="ChEBI" id="CHEBI:64479"/>
        <dbReference type="ChEBI" id="CHEBI:78463"/>
        <dbReference type="ChEBI" id="CHEBI:78809"/>
        <dbReference type="EC" id="2.3.1.181"/>
    </reaction>
</comment>
<dbReference type="SUPFAM" id="SSF55681">
    <property type="entry name" value="Class II aaRS and biotin synthetases"/>
    <property type="match status" value="1"/>
</dbReference>